<dbReference type="AlphaFoldDB" id="A0A0A2LQG3"/>
<dbReference type="EMBL" id="JRLV01000005">
    <property type="protein sequence ID" value="KGO82547.1"/>
    <property type="molecule type" value="Genomic_DNA"/>
</dbReference>
<dbReference type="SUPFAM" id="SSF54518">
    <property type="entry name" value="Tubby C-terminal domain-like"/>
    <property type="match status" value="1"/>
</dbReference>
<sequence length="196" mass="22542">MNSNFFETNSYFIDEKVNFFKFENCYQIYNEQGANIGSVKQKLSAGQKFLRLLLKKPMLPFLLEIRDSEDRLQASISRGWTFWMSKITITNPHGKVVGTVKQKFKFFKPTFNIFDASDSHIAKINGDWKAWNFHITDPAENQIGAINKKWNGAMKEIFTSADKYNVTIHPEFAQNDNKVAILAGAITIDMVLKESK</sequence>
<keyword evidence="2" id="KW-1185">Reference proteome</keyword>
<dbReference type="Gene3D" id="2.40.160.200">
    <property type="entry name" value="LURP1-related"/>
    <property type="match status" value="1"/>
</dbReference>
<protein>
    <submittedName>
        <fullName evidence="1">Scramblase</fullName>
    </submittedName>
</protein>
<dbReference type="InterPro" id="IPR038595">
    <property type="entry name" value="LOR_sf"/>
</dbReference>
<evidence type="ECO:0000313" key="2">
    <source>
        <dbReference type="Proteomes" id="UP000030129"/>
    </source>
</evidence>
<dbReference type="GO" id="GO:0017128">
    <property type="term" value="F:phospholipid scramblase activity"/>
    <property type="evidence" value="ECO:0007669"/>
    <property type="project" value="InterPro"/>
</dbReference>
<evidence type="ECO:0000313" key="1">
    <source>
        <dbReference type="EMBL" id="KGO82547.1"/>
    </source>
</evidence>
<dbReference type="PANTHER" id="PTHR23248">
    <property type="entry name" value="PHOSPHOLIPID SCRAMBLASE-RELATED"/>
    <property type="match status" value="1"/>
</dbReference>
<organism evidence="1 2">
    <name type="scientific">Flavobacterium beibuense F44-8</name>
    <dbReference type="NCBI Taxonomy" id="1406840"/>
    <lineage>
        <taxon>Bacteria</taxon>
        <taxon>Pseudomonadati</taxon>
        <taxon>Bacteroidota</taxon>
        <taxon>Flavobacteriia</taxon>
        <taxon>Flavobacteriales</taxon>
        <taxon>Flavobacteriaceae</taxon>
        <taxon>Flavobacterium</taxon>
    </lineage>
</organism>
<name>A0A0A2LQG3_9FLAO</name>
<proteinExistence type="predicted"/>
<dbReference type="PANTHER" id="PTHR23248:SF9">
    <property type="entry name" value="PHOSPHOLIPID SCRAMBLASE"/>
    <property type="match status" value="1"/>
</dbReference>
<dbReference type="InterPro" id="IPR025659">
    <property type="entry name" value="Tubby-like_C"/>
</dbReference>
<gene>
    <name evidence="1" type="ORF">Q763_05485</name>
</gene>
<dbReference type="eggNOG" id="COG4894">
    <property type="taxonomic scope" value="Bacteria"/>
</dbReference>
<comment type="caution">
    <text evidence="1">The sequence shown here is derived from an EMBL/GenBank/DDBJ whole genome shotgun (WGS) entry which is preliminary data.</text>
</comment>
<dbReference type="Pfam" id="PF03803">
    <property type="entry name" value="Scramblase"/>
    <property type="match status" value="1"/>
</dbReference>
<accession>A0A0A2LQG3</accession>
<dbReference type="Proteomes" id="UP000030129">
    <property type="component" value="Unassembled WGS sequence"/>
</dbReference>
<dbReference type="InterPro" id="IPR005552">
    <property type="entry name" value="Scramblase"/>
</dbReference>
<dbReference type="GO" id="GO:0005886">
    <property type="term" value="C:plasma membrane"/>
    <property type="evidence" value="ECO:0007669"/>
    <property type="project" value="TreeGrafter"/>
</dbReference>
<dbReference type="RefSeq" id="WP_035131951.1">
    <property type="nucleotide sequence ID" value="NZ_JRLV01000005.1"/>
</dbReference>
<reference evidence="1 2" key="1">
    <citation type="submission" date="2013-09" db="EMBL/GenBank/DDBJ databases">
        <authorList>
            <person name="Zeng Z."/>
            <person name="Chen C."/>
        </authorList>
    </citation>
    <scope>NUCLEOTIDE SEQUENCE [LARGE SCALE GENOMIC DNA]</scope>
    <source>
        <strain evidence="1 2">F44-8</strain>
    </source>
</reference>